<feature type="region of interest" description="Disordered" evidence="5">
    <location>
        <begin position="1"/>
        <end position="52"/>
    </location>
</feature>
<evidence type="ECO:0000256" key="1">
    <source>
        <dbReference type="ARBA" id="ARBA00022723"/>
    </source>
</evidence>
<keyword evidence="4" id="KW-0539">Nucleus</keyword>
<dbReference type="CDD" id="cd00067">
    <property type="entry name" value="GAL4"/>
    <property type="match status" value="1"/>
</dbReference>
<comment type="caution">
    <text evidence="7">The sequence shown here is derived from an EMBL/GenBank/DDBJ whole genome shotgun (WGS) entry which is preliminary data.</text>
</comment>
<dbReference type="RefSeq" id="XP_069203136.1">
    <property type="nucleotide sequence ID" value="XM_069348250.1"/>
</dbReference>
<dbReference type="PROSITE" id="PS50048">
    <property type="entry name" value="ZN2_CY6_FUNGAL_2"/>
    <property type="match status" value="1"/>
</dbReference>
<organism evidence="7 8">
    <name type="scientific">Neodothiora populina</name>
    <dbReference type="NCBI Taxonomy" id="2781224"/>
    <lineage>
        <taxon>Eukaryota</taxon>
        <taxon>Fungi</taxon>
        <taxon>Dikarya</taxon>
        <taxon>Ascomycota</taxon>
        <taxon>Pezizomycotina</taxon>
        <taxon>Dothideomycetes</taxon>
        <taxon>Dothideomycetidae</taxon>
        <taxon>Dothideales</taxon>
        <taxon>Dothioraceae</taxon>
        <taxon>Neodothiora</taxon>
    </lineage>
</organism>
<gene>
    <name evidence="7" type="ORF">AAFC00_005515</name>
</gene>
<evidence type="ECO:0000313" key="7">
    <source>
        <dbReference type="EMBL" id="KAL1306864.1"/>
    </source>
</evidence>
<dbReference type="Gene3D" id="4.10.240.10">
    <property type="entry name" value="Zn(2)-C6 fungal-type DNA-binding domain"/>
    <property type="match status" value="1"/>
</dbReference>
<reference evidence="7 8" key="1">
    <citation type="submission" date="2024-07" db="EMBL/GenBank/DDBJ databases">
        <title>Draft sequence of the Neodothiora populina.</title>
        <authorList>
            <person name="Drown D.D."/>
            <person name="Schuette U.S."/>
            <person name="Buechlein A.B."/>
            <person name="Rusch D.R."/>
            <person name="Winton L.W."/>
            <person name="Adams G.A."/>
        </authorList>
    </citation>
    <scope>NUCLEOTIDE SEQUENCE [LARGE SCALE GENOMIC DNA]</scope>
    <source>
        <strain evidence="7 8">CPC 39397</strain>
    </source>
</reference>
<evidence type="ECO:0000256" key="4">
    <source>
        <dbReference type="ARBA" id="ARBA00023242"/>
    </source>
</evidence>
<dbReference type="InterPro" id="IPR007219">
    <property type="entry name" value="XnlR_reg_dom"/>
</dbReference>
<keyword evidence="8" id="KW-1185">Reference proteome</keyword>
<dbReference type="CDD" id="cd12148">
    <property type="entry name" value="fungal_TF_MHR"/>
    <property type="match status" value="1"/>
</dbReference>
<keyword evidence="2" id="KW-0805">Transcription regulation</keyword>
<dbReference type="InterPro" id="IPR001138">
    <property type="entry name" value="Zn2Cys6_DnaBD"/>
</dbReference>
<dbReference type="Proteomes" id="UP001562354">
    <property type="component" value="Unassembled WGS sequence"/>
</dbReference>
<dbReference type="Pfam" id="PF04082">
    <property type="entry name" value="Fungal_trans"/>
    <property type="match status" value="1"/>
</dbReference>
<feature type="region of interest" description="Disordered" evidence="5">
    <location>
        <begin position="776"/>
        <end position="802"/>
    </location>
</feature>
<dbReference type="PANTHER" id="PTHR47424">
    <property type="entry name" value="REGULATORY PROTEIN GAL4"/>
    <property type="match status" value="1"/>
</dbReference>
<dbReference type="EMBL" id="JBFMKM010000004">
    <property type="protein sequence ID" value="KAL1306864.1"/>
    <property type="molecule type" value="Genomic_DNA"/>
</dbReference>
<dbReference type="InterPro" id="IPR036864">
    <property type="entry name" value="Zn2-C6_fun-type_DNA-bd_sf"/>
</dbReference>
<evidence type="ECO:0000256" key="2">
    <source>
        <dbReference type="ARBA" id="ARBA00023015"/>
    </source>
</evidence>
<feature type="compositionally biased region" description="Low complexity" evidence="5">
    <location>
        <begin position="164"/>
        <end position="174"/>
    </location>
</feature>
<dbReference type="PROSITE" id="PS00463">
    <property type="entry name" value="ZN2_CY6_FUNGAL_1"/>
    <property type="match status" value="1"/>
</dbReference>
<proteinExistence type="predicted"/>
<evidence type="ECO:0000256" key="5">
    <source>
        <dbReference type="SAM" id="MobiDB-lite"/>
    </source>
</evidence>
<feature type="region of interest" description="Disordered" evidence="5">
    <location>
        <begin position="164"/>
        <end position="199"/>
    </location>
</feature>
<feature type="region of interest" description="Disordered" evidence="5">
    <location>
        <begin position="211"/>
        <end position="241"/>
    </location>
</feature>
<dbReference type="SMART" id="SM00066">
    <property type="entry name" value="GAL4"/>
    <property type="match status" value="1"/>
</dbReference>
<accession>A0ABR3PL66</accession>
<dbReference type="GeneID" id="95979214"/>
<dbReference type="SMART" id="SM00906">
    <property type="entry name" value="Fungal_trans"/>
    <property type="match status" value="1"/>
</dbReference>
<keyword evidence="1" id="KW-0479">Metal-binding</keyword>
<feature type="compositionally biased region" description="Polar residues" evidence="5">
    <location>
        <begin position="222"/>
        <end position="237"/>
    </location>
</feature>
<dbReference type="SUPFAM" id="SSF57701">
    <property type="entry name" value="Zn2/Cys6 DNA-binding domain"/>
    <property type="match status" value="1"/>
</dbReference>
<evidence type="ECO:0000313" key="8">
    <source>
        <dbReference type="Proteomes" id="UP001562354"/>
    </source>
</evidence>
<protein>
    <recommendedName>
        <fullName evidence="6">Zn(2)-C6 fungal-type domain-containing protein</fullName>
    </recommendedName>
</protein>
<name>A0ABR3PL66_9PEZI</name>
<keyword evidence="3" id="KW-0804">Transcription</keyword>
<evidence type="ECO:0000256" key="3">
    <source>
        <dbReference type="ARBA" id="ARBA00023163"/>
    </source>
</evidence>
<dbReference type="Pfam" id="PF00172">
    <property type="entry name" value="Zn_clus"/>
    <property type="match status" value="1"/>
</dbReference>
<evidence type="ECO:0000259" key="6">
    <source>
        <dbReference type="PROSITE" id="PS50048"/>
    </source>
</evidence>
<sequence>MASYAGPPGGQYSRPSAKRKSMEDDGNGSGPGEKDGESGSGGGGKGAAAAQGRAKRNRYISIACNECKRRKIKCNGQTPCQRCGNLNLECIYAPNCCSTSFKDSEEYRTMSQQISKLQDQVETLFANLNAMRTMLATSQPQIDPVLQQDSMLNDPRSAVNAQAAPDLLAPPSAARGPLRTPDAPKAPLRPTFAGPTSTQFNLGVAKDSLKSMGITPTDDGATGSNTRDVSPSHSPPSELTIHPAKDPIWLISRQEAIRLVRVYEDEMHSMYPTLRIPRLIAHINSLYTWMEAALRNGFVQTNMPGSDSIDDENTNILKLVMSTAMVLEGRGKSNLGRRMYTYVQPSVDALLLGHAGFKGVRMLALAAMYDFHCDNEARSWRVIGLTVRLCIELGLHKRETYDALPDEERQSIVLLFWAIYCLDRRWSFGTGMPFALQDSDIDPDLPKPDENSSPYLTAMIAHFAIASKVWHTMGTDTSKKQVSSEEIAYLDFQIVNWHRALPDLLRYEGLFPGAPLSSRQGSENKPLTQGQHRLQIILYLRKNAMRILIYRPVLHSVSSILYNREQAQTVVDVAKDTVRMLTMLNQTTSLYRTSQALFNAFLTSALAVLFLAVSHTPAMFAEQVREEFYMALELVRGFSKDSWVSKRLWKTIRVLKEVGPKLGLQMSNTLHEDPSHSAAVAMAGLAGHNVDESAIYNNANNNNMASNASVAGPATPLWASVSTVSSGSPDVMVSDLTRLFEAAGASTAAAAAAAGIGAQQYSGFNGIDGAVGPGVNGPAAGPPGGYDMMNRSEDDARTQQQQEQGLAEFVGFGDEDELSRIMRDLF</sequence>
<dbReference type="InterPro" id="IPR051127">
    <property type="entry name" value="Fungal_SecMet_Regulators"/>
</dbReference>
<dbReference type="PANTHER" id="PTHR47424:SF5">
    <property type="entry name" value="ZN(II)2CYS6 TRANSCRIPTION FACTOR (EUROFUNG)"/>
    <property type="match status" value="1"/>
</dbReference>
<feature type="domain" description="Zn(2)-C6 fungal-type" evidence="6">
    <location>
        <begin position="63"/>
        <end position="92"/>
    </location>
</feature>